<keyword evidence="1" id="KW-0812">Transmembrane</keyword>
<sequence>MNSLVNICNLILNNDCLNDNFNNRKVYHLNKDCKLSVEVNNQKQDVKLEDKEYKDLIKRLINNLNNKSILYQTNNNQSDNELLFFKTFNDYFLIKEEYNNNSRILYVPVCLLNNGEVTYEGYLKIIEDDNKDFILKDNVDLNTIKAVKVSKLASLLNLNFKEKMILDSKLFSLKYDKDILIIDNNLSYSQILRKIDKGTLCLTKIFIAAVILVLLVVSVLMGKKINNENEIVNDVSYEDFLDEKKYNFFNENNIFNEIVLNEEVIKNEETEIINFIDNQLEVLDSLCNETGKKMYEEVFSVSNPEKLSDEAIFYRNEGFKSLRKKDD</sequence>
<gene>
    <name evidence="2" type="ORF">A0H76_1174</name>
</gene>
<reference evidence="2 3" key="1">
    <citation type="journal article" date="2017" name="Environ. Microbiol.">
        <title>Decay of the glycolytic pathway and adaptation to intranuclear parasitism within Enterocytozoonidae microsporidia.</title>
        <authorList>
            <person name="Wiredu Boakye D."/>
            <person name="Jaroenlak P."/>
            <person name="Prachumwat A."/>
            <person name="Williams T.A."/>
            <person name="Bateman K.S."/>
            <person name="Itsathitphaisarn O."/>
            <person name="Sritunyalucksana K."/>
            <person name="Paszkiewicz K.H."/>
            <person name="Moore K.A."/>
            <person name="Stentiford G.D."/>
            <person name="Williams B.A."/>
        </authorList>
    </citation>
    <scope>NUCLEOTIDE SEQUENCE [LARGE SCALE GENOMIC DNA]</scope>
    <source>
        <strain evidence="3">canceri</strain>
    </source>
</reference>
<organism evidence="2 3">
    <name type="scientific">Hepatospora eriocheir</name>
    <dbReference type="NCBI Taxonomy" id="1081669"/>
    <lineage>
        <taxon>Eukaryota</taxon>
        <taxon>Fungi</taxon>
        <taxon>Fungi incertae sedis</taxon>
        <taxon>Microsporidia</taxon>
        <taxon>Hepatosporidae</taxon>
        <taxon>Hepatospora</taxon>
    </lineage>
</organism>
<keyword evidence="1" id="KW-0472">Membrane</keyword>
<dbReference type="VEuPathDB" id="MicrosporidiaDB:A0H76_1174"/>
<keyword evidence="1" id="KW-1133">Transmembrane helix</keyword>
<name>A0A1X0QKU5_9MICR</name>
<protein>
    <submittedName>
        <fullName evidence="2">Uncharacterized protein</fullName>
    </submittedName>
</protein>
<dbReference type="EMBL" id="LTAI01000026">
    <property type="protein sequence ID" value="ORE00388.1"/>
    <property type="molecule type" value="Genomic_DNA"/>
</dbReference>
<proteinExistence type="predicted"/>
<evidence type="ECO:0000313" key="2">
    <source>
        <dbReference type="EMBL" id="ORE00388.1"/>
    </source>
</evidence>
<dbReference type="AlphaFoldDB" id="A0A1X0QKU5"/>
<evidence type="ECO:0000313" key="3">
    <source>
        <dbReference type="Proteomes" id="UP000192501"/>
    </source>
</evidence>
<dbReference type="Proteomes" id="UP000192501">
    <property type="component" value="Unassembled WGS sequence"/>
</dbReference>
<dbReference type="VEuPathDB" id="MicrosporidiaDB:HERIO_2097"/>
<accession>A0A1X0QKU5</accession>
<evidence type="ECO:0000256" key="1">
    <source>
        <dbReference type="SAM" id="Phobius"/>
    </source>
</evidence>
<comment type="caution">
    <text evidence="2">The sequence shown here is derived from an EMBL/GenBank/DDBJ whole genome shotgun (WGS) entry which is preliminary data.</text>
</comment>
<feature type="transmembrane region" description="Helical" evidence="1">
    <location>
        <begin position="201"/>
        <end position="221"/>
    </location>
</feature>